<reference evidence="4 5" key="1">
    <citation type="journal article" date="2018" name="Nat. Biotechnol.">
        <title>A standardized bacterial taxonomy based on genome phylogeny substantially revises the tree of life.</title>
        <authorList>
            <person name="Parks D.H."/>
            <person name="Chuvochina M."/>
            <person name="Waite D.W."/>
            <person name="Rinke C."/>
            <person name="Skarshewski A."/>
            <person name="Chaumeil P.A."/>
            <person name="Hugenholtz P."/>
        </authorList>
    </citation>
    <scope>NUCLEOTIDE SEQUENCE [LARGE SCALE GENOMIC DNA]</scope>
    <source>
        <strain evidence="4">UBA9158</strain>
    </source>
</reference>
<keyword evidence="3" id="KW-0472">Membrane</keyword>
<evidence type="ECO:0000256" key="1">
    <source>
        <dbReference type="SAM" id="Coils"/>
    </source>
</evidence>
<name>A0A3C1KSU1_9GAMM</name>
<keyword evidence="3" id="KW-1133">Transmembrane helix</keyword>
<proteinExistence type="predicted"/>
<dbReference type="AlphaFoldDB" id="A0A3C1KSU1"/>
<keyword evidence="3" id="KW-0812">Transmembrane</keyword>
<dbReference type="Proteomes" id="UP000259273">
    <property type="component" value="Unassembled WGS sequence"/>
</dbReference>
<evidence type="ECO:0000256" key="2">
    <source>
        <dbReference type="SAM" id="MobiDB-lite"/>
    </source>
</evidence>
<feature type="non-terminal residue" evidence="4">
    <location>
        <position position="149"/>
    </location>
</feature>
<feature type="transmembrane region" description="Helical" evidence="3">
    <location>
        <begin position="43"/>
        <end position="66"/>
    </location>
</feature>
<dbReference type="STRING" id="1121937.GCA_000423125_02227"/>
<sequence>YPDVDAGDDASPEHSDYEDGWEEDEFEEEVRYDTQPARFTDTWPIGLIAVAALALVLLAAGGYGVMKQRAAMEQQIRELQAQLAVAAKPDDVSDARASLETLQAENSQLSDNLAALRDENRQLSDTLAGLEQQLTAQRAATARATPAAA</sequence>
<feature type="compositionally biased region" description="Acidic residues" evidence="2">
    <location>
        <begin position="1"/>
        <end position="10"/>
    </location>
</feature>
<evidence type="ECO:0000313" key="5">
    <source>
        <dbReference type="Proteomes" id="UP000259273"/>
    </source>
</evidence>
<organism evidence="4 5">
    <name type="scientific">Haliea salexigens</name>
    <dbReference type="NCBI Taxonomy" id="287487"/>
    <lineage>
        <taxon>Bacteria</taxon>
        <taxon>Pseudomonadati</taxon>
        <taxon>Pseudomonadota</taxon>
        <taxon>Gammaproteobacteria</taxon>
        <taxon>Cellvibrionales</taxon>
        <taxon>Halieaceae</taxon>
        <taxon>Haliea</taxon>
    </lineage>
</organism>
<gene>
    <name evidence="4" type="ORF">DCP75_18945</name>
</gene>
<feature type="coiled-coil region" evidence="1">
    <location>
        <begin position="92"/>
        <end position="140"/>
    </location>
</feature>
<feature type="non-terminal residue" evidence="4">
    <location>
        <position position="1"/>
    </location>
</feature>
<evidence type="ECO:0000313" key="4">
    <source>
        <dbReference type="EMBL" id="HAN29755.1"/>
    </source>
</evidence>
<protein>
    <submittedName>
        <fullName evidence="4">Uncharacterized protein</fullName>
    </submittedName>
</protein>
<dbReference type="Gene3D" id="1.10.287.1490">
    <property type="match status" value="1"/>
</dbReference>
<keyword evidence="1" id="KW-0175">Coiled coil</keyword>
<evidence type="ECO:0000256" key="3">
    <source>
        <dbReference type="SAM" id="Phobius"/>
    </source>
</evidence>
<comment type="caution">
    <text evidence="4">The sequence shown here is derived from an EMBL/GenBank/DDBJ whole genome shotgun (WGS) entry which is preliminary data.</text>
</comment>
<accession>A0A3C1KSU1</accession>
<feature type="region of interest" description="Disordered" evidence="2">
    <location>
        <begin position="1"/>
        <end position="23"/>
    </location>
</feature>
<dbReference type="EMBL" id="DMND01000256">
    <property type="protein sequence ID" value="HAN29755.1"/>
    <property type="molecule type" value="Genomic_DNA"/>
</dbReference>